<feature type="transmembrane region" description="Helical" evidence="2">
    <location>
        <begin position="71"/>
        <end position="94"/>
    </location>
</feature>
<keyword evidence="4" id="KW-1185">Reference proteome</keyword>
<dbReference type="RefSeq" id="WP_005040341.1">
    <property type="nucleotide sequence ID" value="NZ_AOME01000016.1"/>
</dbReference>
<keyword evidence="1" id="KW-0813">Transport</keyword>
<proteinExistence type="inferred from homology"/>
<dbReference type="PANTHER" id="PTHR34295:SF1">
    <property type="entry name" value="BIOTIN TRANSPORTER BIOY"/>
    <property type="match status" value="1"/>
</dbReference>
<dbReference type="Proteomes" id="UP000011625">
    <property type="component" value="Unassembled WGS sequence"/>
</dbReference>
<reference evidence="3 4" key="1">
    <citation type="journal article" date="2014" name="PLoS Genet.">
        <title>Phylogenetically driven sequencing of extremely halophilic archaea reveals strategies for static and dynamic osmo-response.</title>
        <authorList>
            <person name="Becker E.A."/>
            <person name="Seitzer P.M."/>
            <person name="Tritt A."/>
            <person name="Larsen D."/>
            <person name="Krusor M."/>
            <person name="Yao A.I."/>
            <person name="Wu D."/>
            <person name="Madern D."/>
            <person name="Eisen J.A."/>
            <person name="Darling A.E."/>
            <person name="Facciotti M.T."/>
        </authorList>
    </citation>
    <scope>NUCLEOTIDE SEQUENCE [LARGE SCALE GENOMIC DNA]</scope>
    <source>
        <strain evidence="3 4">DSM 8989</strain>
    </source>
</reference>
<dbReference type="Gene3D" id="1.10.1760.20">
    <property type="match status" value="1"/>
</dbReference>
<evidence type="ECO:0000256" key="1">
    <source>
        <dbReference type="PIRNR" id="PIRNR016661"/>
    </source>
</evidence>
<keyword evidence="2" id="KW-0812">Transmembrane</keyword>
<dbReference type="EMBL" id="AOME01000016">
    <property type="protein sequence ID" value="EMA54913.1"/>
    <property type="molecule type" value="Genomic_DNA"/>
</dbReference>
<sequence>MSAETGDVELVGDATASNLARAALFAALIGAFAYVSFPNPVSPAPVTLQVLGVFLAGILLGPVWGGAACGLYLLAGALGAPVFAGGSAGLGVLVGPTAGYLWSYPFAAAAIGGVVHGGASLTEPKAAGLARLVGAMVLGVVVIYTFGVTGLMVVQNLGPAEAFVGGAAAFIPAEALKIAAGVGIVRSDAIAATS</sequence>
<dbReference type="GO" id="GO:0015225">
    <property type="term" value="F:biotin transmembrane transporter activity"/>
    <property type="evidence" value="ECO:0007669"/>
    <property type="project" value="UniProtKB-UniRule"/>
</dbReference>
<evidence type="ECO:0000313" key="4">
    <source>
        <dbReference type="Proteomes" id="UP000011625"/>
    </source>
</evidence>
<keyword evidence="2" id="KW-1133">Transmembrane helix</keyword>
<dbReference type="InterPro" id="IPR003784">
    <property type="entry name" value="BioY"/>
</dbReference>
<dbReference type="GO" id="GO:0005886">
    <property type="term" value="C:plasma membrane"/>
    <property type="evidence" value="ECO:0007669"/>
    <property type="project" value="UniProtKB-SubCell"/>
</dbReference>
<dbReference type="OrthoDB" id="50443at2157"/>
<evidence type="ECO:0000313" key="3">
    <source>
        <dbReference type="EMBL" id="EMA54913.1"/>
    </source>
</evidence>
<dbReference type="AlphaFoldDB" id="M0NBH0"/>
<keyword evidence="1" id="KW-1003">Cell membrane</keyword>
<comment type="similarity">
    <text evidence="1">Belongs to the BioY family.</text>
</comment>
<dbReference type="PIRSF" id="PIRSF016661">
    <property type="entry name" value="BioY"/>
    <property type="match status" value="1"/>
</dbReference>
<keyword evidence="1 2" id="KW-0472">Membrane</keyword>
<comment type="caution">
    <text evidence="3">The sequence shown here is derived from an EMBL/GenBank/DDBJ whole genome shotgun (WGS) entry which is preliminary data.</text>
</comment>
<protein>
    <submittedName>
        <fullName evidence="3">Biotin synthesis protein</fullName>
    </submittedName>
</protein>
<feature type="transmembrane region" description="Helical" evidence="2">
    <location>
        <begin position="19"/>
        <end position="37"/>
    </location>
</feature>
<organism evidence="3 4">
    <name type="scientific">Halococcus salifodinae DSM 8989</name>
    <dbReference type="NCBI Taxonomy" id="1227456"/>
    <lineage>
        <taxon>Archaea</taxon>
        <taxon>Methanobacteriati</taxon>
        <taxon>Methanobacteriota</taxon>
        <taxon>Stenosarchaea group</taxon>
        <taxon>Halobacteria</taxon>
        <taxon>Halobacteriales</taxon>
        <taxon>Halococcaceae</taxon>
        <taxon>Halococcus</taxon>
    </lineage>
</organism>
<comment type="subcellular location">
    <subcellularLocation>
        <location evidence="1">Cell membrane</location>
        <topology evidence="1">Multi-pass membrane protein</topology>
    </subcellularLocation>
</comment>
<dbReference type="STRING" id="1227456.C450_04141"/>
<name>M0NBH0_9EURY</name>
<feature type="transmembrane region" description="Helical" evidence="2">
    <location>
        <begin position="43"/>
        <end position="64"/>
    </location>
</feature>
<dbReference type="PANTHER" id="PTHR34295">
    <property type="entry name" value="BIOTIN TRANSPORTER BIOY"/>
    <property type="match status" value="1"/>
</dbReference>
<dbReference type="Pfam" id="PF02632">
    <property type="entry name" value="BioY"/>
    <property type="match status" value="1"/>
</dbReference>
<evidence type="ECO:0000256" key="2">
    <source>
        <dbReference type="SAM" id="Phobius"/>
    </source>
</evidence>
<gene>
    <name evidence="3" type="ORF">C450_04141</name>
</gene>
<feature type="transmembrane region" description="Helical" evidence="2">
    <location>
        <begin position="133"/>
        <end position="154"/>
    </location>
</feature>
<accession>M0NBH0</accession>
<feature type="transmembrane region" description="Helical" evidence="2">
    <location>
        <begin position="100"/>
        <end position="121"/>
    </location>
</feature>
<dbReference type="PATRIC" id="fig|1227456.3.peg.858"/>